<dbReference type="SUPFAM" id="SSF64356">
    <property type="entry name" value="SNARE-like"/>
    <property type="match status" value="1"/>
</dbReference>
<dbReference type="InterPro" id="IPR007233">
    <property type="entry name" value="TRAPPC"/>
</dbReference>
<dbReference type="AlphaFoldDB" id="A0A0P1BIK1"/>
<dbReference type="SMART" id="SM01399">
    <property type="entry name" value="Sybindin"/>
    <property type="match status" value="1"/>
</dbReference>
<evidence type="ECO:0000313" key="8">
    <source>
        <dbReference type="EMBL" id="CEH16153.1"/>
    </source>
</evidence>
<dbReference type="GO" id="GO:0005794">
    <property type="term" value="C:Golgi apparatus"/>
    <property type="evidence" value="ECO:0007669"/>
    <property type="project" value="UniProtKB-SubCell"/>
</dbReference>
<accession>A0A0P1BIK1</accession>
<keyword evidence="2 7" id="KW-0813">Transport</keyword>
<comment type="similarity">
    <text evidence="6">Belongs to the TRAPP small subunits family. TRAPPC4 subfamily.</text>
</comment>
<keyword evidence="5 7" id="KW-0333">Golgi apparatus</keyword>
<dbReference type="EMBL" id="CCYA01000278">
    <property type="protein sequence ID" value="CEH16153.1"/>
    <property type="molecule type" value="Genomic_DNA"/>
</dbReference>
<dbReference type="PANTHER" id="PTHR23249">
    <property type="entry name" value="TRAFFICKING PROTEIN PARTICLE COMPLEX SUBUNIT"/>
    <property type="match status" value="1"/>
</dbReference>
<evidence type="ECO:0000256" key="3">
    <source>
        <dbReference type="ARBA" id="ARBA00022824"/>
    </source>
</evidence>
<proteinExistence type="inferred from homology"/>
<dbReference type="Gene3D" id="3.30.450.70">
    <property type="match status" value="1"/>
</dbReference>
<evidence type="ECO:0000256" key="1">
    <source>
        <dbReference type="ARBA" id="ARBA00004555"/>
    </source>
</evidence>
<dbReference type="GO" id="GO:0030008">
    <property type="term" value="C:TRAPP complex"/>
    <property type="evidence" value="ECO:0007669"/>
    <property type="project" value="UniProtKB-UniRule"/>
</dbReference>
<dbReference type="Pfam" id="PF04099">
    <property type="entry name" value="Sybindin"/>
    <property type="match status" value="1"/>
</dbReference>
<comment type="subunit">
    <text evidence="7">Part of the multisubunit transport protein particle (TRAPP) complex.</text>
</comment>
<evidence type="ECO:0000256" key="7">
    <source>
        <dbReference type="RuleBase" id="RU366065"/>
    </source>
</evidence>
<dbReference type="InterPro" id="IPR011012">
    <property type="entry name" value="Longin-like_dom_sf"/>
</dbReference>
<dbReference type="Proteomes" id="UP000054845">
    <property type="component" value="Unassembled WGS sequence"/>
</dbReference>
<dbReference type="STRING" id="401625.A0A0P1BIK1"/>
<name>A0A0P1BIK1_9BASI</name>
<dbReference type="GO" id="GO:0006888">
    <property type="term" value="P:endoplasmic reticulum to Golgi vesicle-mediated transport"/>
    <property type="evidence" value="ECO:0007669"/>
    <property type="project" value="UniProtKB-UniRule"/>
</dbReference>
<evidence type="ECO:0000256" key="4">
    <source>
        <dbReference type="ARBA" id="ARBA00022892"/>
    </source>
</evidence>
<keyword evidence="9" id="KW-1185">Reference proteome</keyword>
<keyword evidence="4 7" id="KW-0931">ER-Golgi transport</keyword>
<comment type="subcellular location">
    <subcellularLocation>
        <location evidence="7">Endoplasmic reticulum</location>
    </subcellularLocation>
    <subcellularLocation>
        <location evidence="7">Golgi apparatus</location>
        <location evidence="7">cis-Golgi network</location>
    </subcellularLocation>
    <subcellularLocation>
        <location evidence="1">Golgi apparatus</location>
    </subcellularLocation>
</comment>
<evidence type="ECO:0000256" key="2">
    <source>
        <dbReference type="ARBA" id="ARBA00022448"/>
    </source>
</evidence>
<evidence type="ECO:0000256" key="5">
    <source>
        <dbReference type="ARBA" id="ARBA00023034"/>
    </source>
</evidence>
<evidence type="ECO:0000256" key="6">
    <source>
        <dbReference type="ARBA" id="ARBA00038179"/>
    </source>
</evidence>
<dbReference type="GO" id="GO:0005783">
    <property type="term" value="C:endoplasmic reticulum"/>
    <property type="evidence" value="ECO:0007669"/>
    <property type="project" value="UniProtKB-SubCell"/>
</dbReference>
<dbReference type="PANTHER" id="PTHR23249:SF15">
    <property type="entry name" value="TRAFFICKING PROTEIN PARTICLE COMPLEX SUBUNIT 4"/>
    <property type="match status" value="1"/>
</dbReference>
<reference evidence="8 9" key="1">
    <citation type="submission" date="2014-09" db="EMBL/GenBank/DDBJ databases">
        <authorList>
            <person name="Magalhaes I.L.F."/>
            <person name="Oliveira U."/>
            <person name="Santos F.R."/>
            <person name="Vidigal T.H.D.A."/>
            <person name="Brescovit A.D."/>
            <person name="Santos A.J."/>
        </authorList>
    </citation>
    <scope>NUCLEOTIDE SEQUENCE [LARGE SCALE GENOMIC DNA]</scope>
</reference>
<evidence type="ECO:0000313" key="9">
    <source>
        <dbReference type="Proteomes" id="UP000054845"/>
    </source>
</evidence>
<dbReference type="CDD" id="cd14856">
    <property type="entry name" value="TRAPPC4_synbindin"/>
    <property type="match status" value="1"/>
</dbReference>
<sequence>MSANGSSTSTSLWIINKAGGLIYQSFATNEDAPKLSANEALILAGTLHGIHAITARINPTALPDTGLTNLSAGGYELNLLVTPTGIKFILLHPPFLSPQAAQLALRAAYEAYADLVMKNPFYTAEMPIRGISAFDEKIKSITSV</sequence>
<protein>
    <recommendedName>
        <fullName evidence="7">Trafficking protein particle complex subunit</fullName>
    </recommendedName>
</protein>
<keyword evidence="3 7" id="KW-0256">Endoplasmic reticulum</keyword>
<organism evidence="8 9">
    <name type="scientific">Ceraceosorus bombacis</name>
    <dbReference type="NCBI Taxonomy" id="401625"/>
    <lineage>
        <taxon>Eukaryota</taxon>
        <taxon>Fungi</taxon>
        <taxon>Dikarya</taxon>
        <taxon>Basidiomycota</taxon>
        <taxon>Ustilaginomycotina</taxon>
        <taxon>Exobasidiomycetes</taxon>
        <taxon>Ceraceosorales</taxon>
        <taxon>Ceraceosoraceae</taxon>
        <taxon>Ceraceosorus</taxon>
    </lineage>
</organism>
<dbReference type="OrthoDB" id="246406at2759"/>